<comment type="caution">
    <text evidence="6">The sequence shown here is derived from an EMBL/GenBank/DDBJ whole genome shotgun (WGS) entry which is preliminary data.</text>
</comment>
<dbReference type="EMBL" id="PDUG01000004">
    <property type="protein sequence ID" value="PIC31807.1"/>
    <property type="molecule type" value="Genomic_DNA"/>
</dbReference>
<keyword evidence="2" id="KW-0862">Zinc</keyword>
<dbReference type="SUPFAM" id="SSF57850">
    <property type="entry name" value="RING/U-box"/>
    <property type="match status" value="1"/>
</dbReference>
<organism evidence="6 7">
    <name type="scientific">Caenorhabditis nigoni</name>
    <dbReference type="NCBI Taxonomy" id="1611254"/>
    <lineage>
        <taxon>Eukaryota</taxon>
        <taxon>Metazoa</taxon>
        <taxon>Ecdysozoa</taxon>
        <taxon>Nematoda</taxon>
        <taxon>Chromadorea</taxon>
        <taxon>Rhabditida</taxon>
        <taxon>Rhabditina</taxon>
        <taxon>Rhabditomorpha</taxon>
        <taxon>Rhabditoidea</taxon>
        <taxon>Rhabditidae</taxon>
        <taxon>Peloderinae</taxon>
        <taxon>Caenorhabditis</taxon>
    </lineage>
</organism>
<protein>
    <recommendedName>
        <fullName evidence="5">RING-type domain-containing protein</fullName>
    </recommendedName>
</protein>
<dbReference type="InterPro" id="IPR013083">
    <property type="entry name" value="Znf_RING/FYVE/PHD"/>
</dbReference>
<feature type="region of interest" description="Disordered" evidence="4">
    <location>
        <begin position="1239"/>
        <end position="1259"/>
    </location>
</feature>
<feature type="compositionally biased region" description="Basic and acidic residues" evidence="4">
    <location>
        <begin position="834"/>
        <end position="849"/>
    </location>
</feature>
<feature type="region of interest" description="Disordered" evidence="4">
    <location>
        <begin position="814"/>
        <end position="856"/>
    </location>
</feature>
<evidence type="ECO:0000256" key="3">
    <source>
        <dbReference type="PROSITE-ProRule" id="PRU00175"/>
    </source>
</evidence>
<evidence type="ECO:0000256" key="1">
    <source>
        <dbReference type="ARBA" id="ARBA00022771"/>
    </source>
</evidence>
<keyword evidence="1 3" id="KW-0863">Zinc-finger</keyword>
<keyword evidence="7" id="KW-1185">Reference proteome</keyword>
<sequence>MSNSPERHKTLQLFELQNSDMNYLRTPTGSTIAECSGLRLCSNFSRLSGKQKQGAQFFIMDQNDMGCEKNSPEQLKSLGSYTKVHTNKKMYLRRISFQINDPEMDSFLSNELSDIVAQLANISVVDPSVAEKIIKGLKFHKRIKLLSHNDVEHCLGMLGDAAREWVTIVPDFELLASIHDYQNGFTTRVQCLGPSAKPYAFQCQAVQYIFNELVLGLNWKMITSRKSNPRVMESIKDLITQYTGCEKNSFIPLNRVQKQIESLKQRFRIFKNQWDIEKFMKCPCHQKIDVEFYKKIVKQFDLPEITILSESPIPVPAWVIKVSLITGWVIQFFENGDPDDIVLKEHISNGFVHLIPPESQDMMIFIEEATNESPTFFKWNISNDNKQKQEKNTKKQGPSHKNTKLLDHRDVRSRYLSMDQSSDIRWLYQFDDTDYTNNRHFVDVKTEKKLNYFVIDERKTWMYIEFKKALNPEFDESICCTDFRTYVMITGVTNFVVRVFEEDDDSLLIVDEVYDVMQEALRSQGTLEALKEEFNYLRNEKSNELINLSMFNELLEQFEIDKSRITLIPDFVEKHRKQNWKDHLSTPITTLDLTGIRVMRYKEYIFQLWQSIIVGVNWKSVLESAGLKAVREFKQMFMTYLDNVKSVDKYGLFTRDEIDKTKEQLRNHKVFWNAPPRVKWMKYFGNFGTISLKEFNEETRKLQLPAIPEDLEGLESLEVWEARLLLLILFVIQFYQIDETTVGIMDPEKLVEQRNLILNEITKRVAWEETDSFNLKLRKISDNLEGSTSAKNPVMDTMVMKSKNLITINHPNLEESSKSDEFPDNQENTPVYSSKEHQEMRIPEIRSESRATPSESVHKSYMNVSIQEQDLDKQMEQLELNGKETEGYSTQFWDSKGKISKFAKIYIEWMNKQDLERRRNMSCDELRLDEVICEYTRMWRSATEQLSKASETIQKLEDDKKKLMVEVDRIWEESDNNKKLLKMAKEKYDRSQEALNKLIVSINNKEKEEEEQLRVMKKLEETNKKLREENKKLLRENKGLAKELDLQKDEADKTLKRANEELEKKDKQLSKEQERIAALELELKDLKVGLEYREQEIKEGGEQLKREKKVSRKAKEELDEQIRRTRESDWKLKEANERMEKVVKEKNAEIQRIREELNYKWLVEHNKAEEEMKKASEAESKARQLMKEREKILEQSNRFGSSSPVQEAVYRERNRALNLELKHKKDEIAHLKNRIRELSDSSGSFPSRAYRQDQNPKVHQEKFEKMKTDFEEDTGLKDKRKQIERLIHATDSDEIRGIAISELESFEESIEAYQDVLQFNILKIKITKDPSDCLPFPSYPELSQKFLDAEKSQWEKPTFGEKDCAVCFDEIHKNERISTCPNPKCSPKYHQKCYKKAMETRAVCPYCQTSC</sequence>
<evidence type="ECO:0000313" key="7">
    <source>
        <dbReference type="Proteomes" id="UP000230233"/>
    </source>
</evidence>
<gene>
    <name evidence="6" type="primary">Cnig_chr_IV.g12375</name>
    <name evidence="6" type="ORF">B9Z55_012375</name>
</gene>
<evidence type="ECO:0000256" key="4">
    <source>
        <dbReference type="SAM" id="MobiDB-lite"/>
    </source>
</evidence>
<dbReference type="GO" id="GO:0008270">
    <property type="term" value="F:zinc ion binding"/>
    <property type="evidence" value="ECO:0007669"/>
    <property type="project" value="UniProtKB-KW"/>
</dbReference>
<dbReference type="STRING" id="1611254.A0A2G5TWZ1"/>
<dbReference type="PANTHER" id="PTHR45615">
    <property type="entry name" value="MYOSIN HEAVY CHAIN, NON-MUSCLE"/>
    <property type="match status" value="1"/>
</dbReference>
<dbReference type="OrthoDB" id="8062037at2759"/>
<dbReference type="PROSITE" id="PS50089">
    <property type="entry name" value="ZF_RING_2"/>
    <property type="match status" value="1"/>
</dbReference>
<dbReference type="Proteomes" id="UP000230233">
    <property type="component" value="Chromosome IV"/>
</dbReference>
<dbReference type="Gene3D" id="3.30.40.10">
    <property type="entry name" value="Zinc/RING finger domain, C3HC4 (zinc finger)"/>
    <property type="match status" value="1"/>
</dbReference>
<evidence type="ECO:0000259" key="5">
    <source>
        <dbReference type="PROSITE" id="PS50089"/>
    </source>
</evidence>
<reference evidence="7" key="1">
    <citation type="submission" date="2017-10" db="EMBL/GenBank/DDBJ databases">
        <title>Rapid genome shrinkage in a self-fertile nematode reveals novel sperm competition proteins.</title>
        <authorList>
            <person name="Yin D."/>
            <person name="Schwarz E.M."/>
            <person name="Thomas C.G."/>
            <person name="Felde R.L."/>
            <person name="Korf I.F."/>
            <person name="Cutter A.D."/>
            <person name="Schartner C.M."/>
            <person name="Ralston E.J."/>
            <person name="Meyer B.J."/>
            <person name="Haag E.S."/>
        </authorList>
    </citation>
    <scope>NUCLEOTIDE SEQUENCE [LARGE SCALE GENOMIC DNA]</scope>
    <source>
        <strain evidence="7">JU1422</strain>
    </source>
</reference>
<name>A0A2G5TWZ1_9PELO</name>
<dbReference type="InterPro" id="IPR001841">
    <property type="entry name" value="Znf_RING"/>
</dbReference>
<feature type="compositionally biased region" description="Basic and acidic residues" evidence="4">
    <location>
        <begin position="1250"/>
        <end position="1259"/>
    </location>
</feature>
<evidence type="ECO:0000256" key="2">
    <source>
        <dbReference type="ARBA" id="ARBA00022833"/>
    </source>
</evidence>
<feature type="domain" description="RING-type" evidence="5">
    <location>
        <begin position="1364"/>
        <end position="1408"/>
    </location>
</feature>
<dbReference type="PANTHER" id="PTHR45615:SF63">
    <property type="entry name" value="CHROMOSOME UNDETERMINED SCAFFOLD_10, WHOLE GENOME SHOTGUN SEQUENCE"/>
    <property type="match status" value="1"/>
</dbReference>
<proteinExistence type="predicted"/>
<accession>A0A2G5TWZ1</accession>
<keyword evidence="1 3" id="KW-0479">Metal-binding</keyword>
<evidence type="ECO:0000313" key="6">
    <source>
        <dbReference type="EMBL" id="PIC31807.1"/>
    </source>
</evidence>